<dbReference type="EMBL" id="SLWQ01000002">
    <property type="protein sequence ID" value="TCO42150.1"/>
    <property type="molecule type" value="Genomic_DNA"/>
</dbReference>
<keyword evidence="3" id="KW-1185">Reference proteome</keyword>
<dbReference type="InterPro" id="IPR021457">
    <property type="entry name" value="DUF3108"/>
</dbReference>
<keyword evidence="1" id="KW-0732">Signal</keyword>
<feature type="chain" id="PRO_5020288362" evidence="1">
    <location>
        <begin position="22"/>
        <end position="238"/>
    </location>
</feature>
<evidence type="ECO:0000313" key="3">
    <source>
        <dbReference type="Proteomes" id="UP000294862"/>
    </source>
</evidence>
<organism evidence="2 3">
    <name type="scientific">Dokdonella fugitiva</name>
    <dbReference type="NCBI Taxonomy" id="328517"/>
    <lineage>
        <taxon>Bacteria</taxon>
        <taxon>Pseudomonadati</taxon>
        <taxon>Pseudomonadota</taxon>
        <taxon>Gammaproteobacteria</taxon>
        <taxon>Lysobacterales</taxon>
        <taxon>Rhodanobacteraceae</taxon>
        <taxon>Dokdonella</taxon>
    </lineage>
</organism>
<protein>
    <submittedName>
        <fullName evidence="2">Uncharacterized protein DUF3108</fullName>
    </submittedName>
</protein>
<feature type="signal peptide" evidence="1">
    <location>
        <begin position="1"/>
        <end position="21"/>
    </location>
</feature>
<accession>A0A4V2S2X3</accession>
<reference evidence="2 3" key="1">
    <citation type="journal article" date="2015" name="Stand. Genomic Sci.">
        <title>Genomic Encyclopedia of Bacterial and Archaeal Type Strains, Phase III: the genomes of soil and plant-associated and newly described type strains.</title>
        <authorList>
            <person name="Whitman W.B."/>
            <person name="Woyke T."/>
            <person name="Klenk H.P."/>
            <person name="Zhou Y."/>
            <person name="Lilburn T.G."/>
            <person name="Beck B.J."/>
            <person name="De Vos P."/>
            <person name="Vandamme P."/>
            <person name="Eisen J.A."/>
            <person name="Garrity G."/>
            <person name="Hugenholtz P."/>
            <person name="Kyrpides N.C."/>
        </authorList>
    </citation>
    <scope>NUCLEOTIDE SEQUENCE [LARGE SCALE GENOMIC DNA]</scope>
    <source>
        <strain evidence="2 3">A3</strain>
    </source>
</reference>
<evidence type="ECO:0000256" key="1">
    <source>
        <dbReference type="SAM" id="SignalP"/>
    </source>
</evidence>
<dbReference type="Pfam" id="PF11306">
    <property type="entry name" value="DUF3108"/>
    <property type="match status" value="1"/>
</dbReference>
<evidence type="ECO:0000313" key="2">
    <source>
        <dbReference type="EMBL" id="TCO42150.1"/>
    </source>
</evidence>
<gene>
    <name evidence="2" type="ORF">EV148_102509</name>
</gene>
<name>A0A4V2S2X3_9GAMM</name>
<comment type="caution">
    <text evidence="2">The sequence shown here is derived from an EMBL/GenBank/DDBJ whole genome shotgun (WGS) entry which is preliminary data.</text>
</comment>
<dbReference type="AlphaFoldDB" id="A0A4V2S2X3"/>
<dbReference type="Proteomes" id="UP000294862">
    <property type="component" value="Unassembled WGS sequence"/>
</dbReference>
<proteinExistence type="predicted"/>
<sequence>MTMKIPFVAALLFAFAAPSFAADAIKPFRAEYATLRNGDEVGRTTLELADNGDGSWTLCSETRGTSGLARLAGIHIVETSRFRWKDGRPEALAYDYKQEGTFKQRTRHAAFDWQAGSVSVSEGGKDYHYATVPGLIDRQSVTLALASDLVHGAGTFEYPVAVKDRVETMRYVRGAVESRKVPAGEYRAQLMQRDGEPGEDRKRVARSWFAESLGWLPVEIEQTEKKGDTVTLRLVAVR</sequence>